<reference evidence="9 10" key="1">
    <citation type="journal article" date="2017" name="PLoS Biol.">
        <title>The sea cucumber genome provides insights into morphological evolution and visceral regeneration.</title>
        <authorList>
            <person name="Zhang X."/>
            <person name="Sun L."/>
            <person name="Yuan J."/>
            <person name="Sun Y."/>
            <person name="Gao Y."/>
            <person name="Zhang L."/>
            <person name="Li S."/>
            <person name="Dai H."/>
            <person name="Hamel J.F."/>
            <person name="Liu C."/>
            <person name="Yu Y."/>
            <person name="Liu S."/>
            <person name="Lin W."/>
            <person name="Guo K."/>
            <person name="Jin S."/>
            <person name="Xu P."/>
            <person name="Storey K.B."/>
            <person name="Huan P."/>
            <person name="Zhang T."/>
            <person name="Zhou Y."/>
            <person name="Zhang J."/>
            <person name="Lin C."/>
            <person name="Li X."/>
            <person name="Xing L."/>
            <person name="Huo D."/>
            <person name="Sun M."/>
            <person name="Wang L."/>
            <person name="Mercier A."/>
            <person name="Li F."/>
            <person name="Yang H."/>
            <person name="Xiang J."/>
        </authorList>
    </citation>
    <scope>NUCLEOTIDE SEQUENCE [LARGE SCALE GENOMIC DNA]</scope>
    <source>
        <strain evidence="9">Shaxun</strain>
        <tissue evidence="9">Muscle</tissue>
    </source>
</reference>
<dbReference type="GO" id="GO:0005737">
    <property type="term" value="C:cytoplasm"/>
    <property type="evidence" value="ECO:0007669"/>
    <property type="project" value="UniProtKB-SubCell"/>
</dbReference>
<dbReference type="Proteomes" id="UP000230750">
    <property type="component" value="Unassembled WGS sequence"/>
</dbReference>
<evidence type="ECO:0000256" key="8">
    <source>
        <dbReference type="ARBA" id="ARBA00023242"/>
    </source>
</evidence>
<dbReference type="PANTHER" id="PTHR13539">
    <property type="entry name" value="CALMODULIN-LYSINE N-METHYLTRANSFERASE"/>
    <property type="match status" value="1"/>
</dbReference>
<keyword evidence="6 9" id="KW-0489">Methyltransferase</keyword>
<name>A0A2G8K478_STIJA</name>
<organism evidence="9 10">
    <name type="scientific">Stichopus japonicus</name>
    <name type="common">Sea cucumber</name>
    <dbReference type="NCBI Taxonomy" id="307972"/>
    <lineage>
        <taxon>Eukaryota</taxon>
        <taxon>Metazoa</taxon>
        <taxon>Echinodermata</taxon>
        <taxon>Eleutherozoa</taxon>
        <taxon>Echinozoa</taxon>
        <taxon>Holothuroidea</taxon>
        <taxon>Aspidochirotacea</taxon>
        <taxon>Aspidochirotida</taxon>
        <taxon>Stichopodidae</taxon>
        <taxon>Apostichopus</taxon>
    </lineage>
</organism>
<keyword evidence="10" id="KW-1185">Reference proteome</keyword>
<evidence type="ECO:0000256" key="4">
    <source>
        <dbReference type="ARBA" id="ARBA00020594"/>
    </source>
</evidence>
<evidence type="ECO:0000256" key="3">
    <source>
        <dbReference type="ARBA" id="ARBA00011914"/>
    </source>
</evidence>
<accession>A0A2G8K478</accession>
<dbReference type="EC" id="2.1.1.60" evidence="3"/>
<comment type="subcellular location">
    <subcellularLocation>
        <location evidence="2">Cytoplasm</location>
    </subcellularLocation>
    <subcellularLocation>
        <location evidence="1">Nucleus</location>
    </subcellularLocation>
</comment>
<evidence type="ECO:0000256" key="6">
    <source>
        <dbReference type="ARBA" id="ARBA00022603"/>
    </source>
</evidence>
<evidence type="ECO:0000256" key="7">
    <source>
        <dbReference type="ARBA" id="ARBA00022679"/>
    </source>
</evidence>
<dbReference type="GO" id="GO:0018025">
    <property type="term" value="F:calmodulin-lysine N-methyltransferase activity"/>
    <property type="evidence" value="ECO:0007669"/>
    <property type="project" value="UniProtKB-EC"/>
</dbReference>
<dbReference type="GO" id="GO:0032259">
    <property type="term" value="P:methylation"/>
    <property type="evidence" value="ECO:0007669"/>
    <property type="project" value="UniProtKB-KW"/>
</dbReference>
<evidence type="ECO:0000256" key="5">
    <source>
        <dbReference type="ARBA" id="ARBA00022490"/>
    </source>
</evidence>
<dbReference type="InterPro" id="IPR029063">
    <property type="entry name" value="SAM-dependent_MTases_sf"/>
</dbReference>
<dbReference type="EMBL" id="MRZV01000901">
    <property type="protein sequence ID" value="PIK42817.1"/>
    <property type="molecule type" value="Genomic_DNA"/>
</dbReference>
<dbReference type="InterPro" id="IPR025800">
    <property type="entry name" value="CaM-Lys-N-MeTrfase"/>
</dbReference>
<dbReference type="PANTHER" id="PTHR13539:SF3">
    <property type="entry name" value="CALMODULIN-LYSINE N-METHYLTRANSFERASE"/>
    <property type="match status" value="1"/>
</dbReference>
<evidence type="ECO:0000256" key="1">
    <source>
        <dbReference type="ARBA" id="ARBA00004123"/>
    </source>
</evidence>
<comment type="caution">
    <text evidence="9">The sequence shown here is derived from an EMBL/GenBank/DDBJ whole genome shotgun (WGS) entry which is preliminary data.</text>
</comment>
<evidence type="ECO:0000256" key="2">
    <source>
        <dbReference type="ARBA" id="ARBA00004496"/>
    </source>
</evidence>
<dbReference type="InterPro" id="IPR019410">
    <property type="entry name" value="Methyltransf_16"/>
</dbReference>
<keyword evidence="8" id="KW-0539">Nucleus</keyword>
<proteinExistence type="predicted"/>
<dbReference type="Gene3D" id="3.40.50.150">
    <property type="entry name" value="Vaccinia Virus protein VP39"/>
    <property type="match status" value="1"/>
</dbReference>
<dbReference type="STRING" id="307972.A0A2G8K478"/>
<sequence length="303" mass="34429">MKNADEKSNVRKKAIAKSRWKLIYKALKNEAATSSTDENVSVMRFKSFGFLQQKSLPEMTGSEDVMWSQISFDESHEYSLKIRQLNMKLSAQDLIGFNNTGNVCRSKSVCELGGGMTCLAGFTVACTSNAKEVLVTDGNLKSCQNAEIIAKENHSKFGTTEVSVRQLLWNKPETFADLKEKFDIVAGADWIQIRATINNNNLRRDEMYLSCFVAFSLMTTDRICQHIKHILKPEGIAWMFAPQRGSTLKKFQEIAEADFTIELQENYDSDVWAKHQKLNSSVGDAGHYDEDIHYPWLMILQNR</sequence>
<dbReference type="Pfam" id="PF10294">
    <property type="entry name" value="Methyltransf_16"/>
    <property type="match status" value="1"/>
</dbReference>
<evidence type="ECO:0000313" key="10">
    <source>
        <dbReference type="Proteomes" id="UP000230750"/>
    </source>
</evidence>
<dbReference type="OrthoDB" id="413520at2759"/>
<dbReference type="AlphaFoldDB" id="A0A2G8K478"/>
<gene>
    <name evidence="9" type="ORF">BSL78_20330</name>
</gene>
<dbReference type="GO" id="GO:0005634">
    <property type="term" value="C:nucleus"/>
    <property type="evidence" value="ECO:0007669"/>
    <property type="project" value="UniProtKB-SubCell"/>
</dbReference>
<protein>
    <recommendedName>
        <fullName evidence="4">Calmodulin-lysine N-methyltransferase</fullName>
        <ecNumber evidence="3">2.1.1.60</ecNumber>
    </recommendedName>
</protein>
<evidence type="ECO:0000313" key="9">
    <source>
        <dbReference type="EMBL" id="PIK42817.1"/>
    </source>
</evidence>
<keyword evidence="5" id="KW-0963">Cytoplasm</keyword>
<keyword evidence="7 9" id="KW-0808">Transferase</keyword>
<dbReference type="SUPFAM" id="SSF53335">
    <property type="entry name" value="S-adenosyl-L-methionine-dependent methyltransferases"/>
    <property type="match status" value="1"/>
</dbReference>